<dbReference type="InterPro" id="IPR039852">
    <property type="entry name" value="CAND1/CAND2"/>
</dbReference>
<accession>Q9U7P6</accession>
<dbReference type="Pfam" id="PF25782">
    <property type="entry name" value="TPR_CAND1"/>
    <property type="match status" value="1"/>
</dbReference>
<dbReference type="InterPro" id="IPR013932">
    <property type="entry name" value="TATA-bd_TIP120"/>
</dbReference>
<feature type="domain" description="TATA-binding protein interacting (TIP20)" evidence="4">
    <location>
        <begin position="703"/>
        <end position="859"/>
    </location>
</feature>
<reference evidence="5" key="1">
    <citation type="journal article" date="1999" name="Mol. Gen. Genet.">
        <title>Cell type-specific gene expression in the cell cycle of the dimorphic ciliate Eufolliculina uhligi.</title>
        <authorList>
            <person name="Markmann-Mulisch U."/>
            <person name="Reiss B."/>
            <person name="Mulisch M."/>
        </authorList>
    </citation>
    <scope>NUCLEOTIDE SEQUENCE</scope>
</reference>
<dbReference type="InterPro" id="IPR011989">
    <property type="entry name" value="ARM-like"/>
</dbReference>
<name>Q9U7P6_9CILI</name>
<sequence>RCLGLCFRRKCRLQCDAGGDDSSWKVRRAAVHVLQSIIKTKPEVVANLYDSLVQLLLQKFKEHEENVKLDIFKTFSALFKSVLIASEEDEEDGQLPSLTRKRSCYSVLNEQVPTVIEQVLKELNTKIPKVRQGLTQLILDMTSSLPEKVADYMPLLIVEIIKNLEDKNNSNLRMDTLVILERVFRLNHKEQVQTEAIPQLLPHIKQGIFDEYFKISAQCLKLVGIITKSLPTHTDVFAELFPAVMDRLAITDIDQEVKQASIFSISIILATGKADANTTQTALNLINERMKNENTRLACLKAWEIVAGASTPVSLPSAQPVEDAIEESVKLLKKNQRALKVSVLESLKAILATFQPSANTTESLTQELAENISANDLHVAQFSLEIIKCLIQNNPGQAVPNLAPIIEHMNELARSRLVQGGSLASLTETYSLLVQYNQLSPETVASQLSSSLETLTRHSFEPIARCIAAACLAGPQPFRDTFLNECIKNLPMCNEASMLASLCVGEIGKHLDLSSRQDITSALISMFDQKNEDIKICASVALGSLAVGNLSIYLQVIFRQFNVASHKYLLLIALKEVIDYKFLQMTTYVSTILPILLEHADNAEESIRSLVSECLGKLFLVASGALEPQIVERLAAGNDLSRTTVAFSLKYAANNKLATADQFKNLIPRLVECLQSPEVNLKRSALISLNAIAHNLPVALKYLTQEILANVYPLTLVDQSLIRKVDLGPFVHQIDDGLVLRKAAFSLIETILTQLPDKTDPNSLAEHLIQGLADISEEIRIQALHTLSKLAVWGIGSIMTHLDRLAEFFKNTIQAQQKLISSNQEVERAHDMLRACFKCLDSLELHLEAESPVISELISQIEASSDLAKIMHMIKRQRESWFSS</sequence>
<dbReference type="SUPFAM" id="SSF48371">
    <property type="entry name" value="ARM repeat"/>
    <property type="match status" value="1"/>
</dbReference>
<evidence type="ECO:0000313" key="5">
    <source>
        <dbReference type="EMBL" id="AAF13348.1"/>
    </source>
</evidence>
<evidence type="ECO:0000256" key="3">
    <source>
        <dbReference type="ARBA" id="ARBA00022786"/>
    </source>
</evidence>
<keyword evidence="3" id="KW-0833">Ubl conjugation pathway</keyword>
<dbReference type="Gene3D" id="1.25.10.10">
    <property type="entry name" value="Leucine-rich Repeat Variant"/>
    <property type="match status" value="1"/>
</dbReference>
<dbReference type="GO" id="GO:0010265">
    <property type="term" value="P:SCF complex assembly"/>
    <property type="evidence" value="ECO:0007669"/>
    <property type="project" value="InterPro"/>
</dbReference>
<evidence type="ECO:0000259" key="4">
    <source>
        <dbReference type="Pfam" id="PF08623"/>
    </source>
</evidence>
<organism evidence="5">
    <name type="scientific">Eufolliculina uhligi</name>
    <dbReference type="NCBI Taxonomy" id="46026"/>
    <lineage>
        <taxon>Eukaryota</taxon>
        <taxon>Sar</taxon>
        <taxon>Alveolata</taxon>
        <taxon>Ciliophora</taxon>
        <taxon>Postciliodesmatophora</taxon>
        <taxon>Heterotrichea</taxon>
        <taxon>Heterotrichida</taxon>
        <taxon>Folliculinidae</taxon>
        <taxon>Eufolliculina</taxon>
    </lineage>
</organism>
<proteinExistence type="evidence at transcript level"/>
<dbReference type="EMBL" id="AF121334">
    <property type="protein sequence ID" value="AAF13348.1"/>
    <property type="molecule type" value="mRNA"/>
</dbReference>
<gene>
    <name evidence="5" type="primary">TIP</name>
</gene>
<evidence type="ECO:0000256" key="1">
    <source>
        <dbReference type="ARBA" id="ARBA00007657"/>
    </source>
</evidence>
<evidence type="ECO:0000256" key="2">
    <source>
        <dbReference type="ARBA" id="ARBA00022737"/>
    </source>
</evidence>
<dbReference type="AlphaFoldDB" id="Q9U7P6"/>
<comment type="similarity">
    <text evidence="1">Belongs to the CAND family.</text>
</comment>
<dbReference type="InterPro" id="IPR016024">
    <property type="entry name" value="ARM-type_fold"/>
</dbReference>
<feature type="non-terminal residue" evidence="5">
    <location>
        <position position="1"/>
    </location>
</feature>
<keyword evidence="2" id="KW-0677">Repeat</keyword>
<dbReference type="PANTHER" id="PTHR12696">
    <property type="entry name" value="TIP120"/>
    <property type="match status" value="1"/>
</dbReference>
<dbReference type="Pfam" id="PF08623">
    <property type="entry name" value="TIP120"/>
    <property type="match status" value="1"/>
</dbReference>
<protein>
    <submittedName>
        <fullName evidence="5">TIP120 homolog</fullName>
    </submittedName>
</protein>